<evidence type="ECO:0000313" key="3">
    <source>
        <dbReference type="Proteomes" id="UP000837857"/>
    </source>
</evidence>
<feature type="compositionally biased region" description="Basic and acidic residues" evidence="1">
    <location>
        <begin position="63"/>
        <end position="72"/>
    </location>
</feature>
<evidence type="ECO:0000256" key="1">
    <source>
        <dbReference type="SAM" id="MobiDB-lite"/>
    </source>
</evidence>
<name>A0ABN8IF86_9NEOP</name>
<proteinExistence type="predicted"/>
<accession>A0ABN8IF86</accession>
<protein>
    <submittedName>
        <fullName evidence="2">Uncharacterized protein</fullName>
    </submittedName>
</protein>
<organism evidence="2 3">
    <name type="scientific">Iphiclides podalirius</name>
    <name type="common">scarce swallowtail</name>
    <dbReference type="NCBI Taxonomy" id="110791"/>
    <lineage>
        <taxon>Eukaryota</taxon>
        <taxon>Metazoa</taxon>
        <taxon>Ecdysozoa</taxon>
        <taxon>Arthropoda</taxon>
        <taxon>Hexapoda</taxon>
        <taxon>Insecta</taxon>
        <taxon>Pterygota</taxon>
        <taxon>Neoptera</taxon>
        <taxon>Endopterygota</taxon>
        <taxon>Lepidoptera</taxon>
        <taxon>Glossata</taxon>
        <taxon>Ditrysia</taxon>
        <taxon>Papilionoidea</taxon>
        <taxon>Papilionidae</taxon>
        <taxon>Papilioninae</taxon>
        <taxon>Iphiclides</taxon>
    </lineage>
</organism>
<dbReference type="EMBL" id="OW152832">
    <property type="protein sequence ID" value="CAH2052691.1"/>
    <property type="molecule type" value="Genomic_DNA"/>
</dbReference>
<evidence type="ECO:0000313" key="2">
    <source>
        <dbReference type="EMBL" id="CAH2052691.1"/>
    </source>
</evidence>
<feature type="non-terminal residue" evidence="2">
    <location>
        <position position="134"/>
    </location>
</feature>
<keyword evidence="3" id="KW-1185">Reference proteome</keyword>
<gene>
    <name evidence="2" type="ORF">IPOD504_LOCUS8339</name>
</gene>
<reference evidence="2" key="1">
    <citation type="submission" date="2022-03" db="EMBL/GenBank/DDBJ databases">
        <authorList>
            <person name="Martin H S."/>
        </authorList>
    </citation>
    <scope>NUCLEOTIDE SEQUENCE</scope>
</reference>
<sequence>MRSWHRFLLGGDGVVGTCAPFGGPDATAARSIQQAKRMWAGRAGSGAIGRAAVAPQWPPPHSANERRADRTRPATGVRGVASSTRENTRFDLLGTPGCFFLCLGPRYHSACVGFLIRWDVGRGDLVDRLCSDLV</sequence>
<dbReference type="Proteomes" id="UP000837857">
    <property type="component" value="Chromosome 20"/>
</dbReference>
<feature type="region of interest" description="Disordered" evidence="1">
    <location>
        <begin position="52"/>
        <end position="82"/>
    </location>
</feature>